<dbReference type="CDD" id="cd06550">
    <property type="entry name" value="TM_ABC_iron-siderophores_like"/>
    <property type="match status" value="1"/>
</dbReference>
<feature type="transmembrane region" description="Helical" evidence="8">
    <location>
        <begin position="121"/>
        <end position="138"/>
    </location>
</feature>
<dbReference type="EMBL" id="JARGDL010000016">
    <property type="protein sequence ID" value="MDF1612627.1"/>
    <property type="molecule type" value="Genomic_DNA"/>
</dbReference>
<feature type="transmembrane region" description="Helical" evidence="8">
    <location>
        <begin position="238"/>
        <end position="264"/>
    </location>
</feature>
<dbReference type="RefSeq" id="WP_321536398.1">
    <property type="nucleotide sequence ID" value="NZ_JARGDL010000016.1"/>
</dbReference>
<dbReference type="GO" id="GO:0022857">
    <property type="term" value="F:transmembrane transporter activity"/>
    <property type="evidence" value="ECO:0007669"/>
    <property type="project" value="InterPro"/>
</dbReference>
<feature type="transmembrane region" description="Helical" evidence="8">
    <location>
        <begin position="93"/>
        <end position="114"/>
    </location>
</feature>
<organism evidence="9 10">
    <name type="scientific">Stygiobacter electus</name>
    <dbReference type="NCBI Taxonomy" id="3032292"/>
    <lineage>
        <taxon>Bacteria</taxon>
        <taxon>Pseudomonadati</taxon>
        <taxon>Ignavibacteriota</taxon>
        <taxon>Ignavibacteria</taxon>
        <taxon>Ignavibacteriales</taxon>
        <taxon>Melioribacteraceae</taxon>
        <taxon>Stygiobacter</taxon>
    </lineage>
</organism>
<keyword evidence="10" id="KW-1185">Reference proteome</keyword>
<dbReference type="InterPro" id="IPR037294">
    <property type="entry name" value="ABC_BtuC-like"/>
</dbReference>
<accession>A0AAE3P1F4</accession>
<dbReference type="SUPFAM" id="SSF81345">
    <property type="entry name" value="ABC transporter involved in vitamin B12 uptake, BtuC"/>
    <property type="match status" value="1"/>
</dbReference>
<evidence type="ECO:0000256" key="1">
    <source>
        <dbReference type="ARBA" id="ARBA00004651"/>
    </source>
</evidence>
<dbReference type="Proteomes" id="UP001221302">
    <property type="component" value="Unassembled WGS sequence"/>
</dbReference>
<evidence type="ECO:0000256" key="2">
    <source>
        <dbReference type="ARBA" id="ARBA00007935"/>
    </source>
</evidence>
<comment type="caution">
    <text evidence="9">The sequence shown here is derived from an EMBL/GenBank/DDBJ whole genome shotgun (WGS) entry which is preliminary data.</text>
</comment>
<feature type="transmembrane region" description="Helical" evidence="8">
    <location>
        <begin position="305"/>
        <end position="325"/>
    </location>
</feature>
<evidence type="ECO:0000256" key="5">
    <source>
        <dbReference type="ARBA" id="ARBA00022692"/>
    </source>
</evidence>
<feature type="transmembrane region" description="Helical" evidence="8">
    <location>
        <begin position="150"/>
        <end position="172"/>
    </location>
</feature>
<evidence type="ECO:0000313" key="9">
    <source>
        <dbReference type="EMBL" id="MDF1612627.1"/>
    </source>
</evidence>
<comment type="subcellular location">
    <subcellularLocation>
        <location evidence="1">Cell membrane</location>
        <topology evidence="1">Multi-pass membrane protein</topology>
    </subcellularLocation>
</comment>
<dbReference type="FunFam" id="1.10.3470.10:FF:000001">
    <property type="entry name" value="Vitamin B12 ABC transporter permease BtuC"/>
    <property type="match status" value="1"/>
</dbReference>
<evidence type="ECO:0000256" key="6">
    <source>
        <dbReference type="ARBA" id="ARBA00022989"/>
    </source>
</evidence>
<dbReference type="InterPro" id="IPR000522">
    <property type="entry name" value="ABC_transptr_permease_BtuC"/>
</dbReference>
<evidence type="ECO:0000256" key="8">
    <source>
        <dbReference type="SAM" id="Phobius"/>
    </source>
</evidence>
<comment type="similarity">
    <text evidence="2">Belongs to the binding-protein-dependent transport system permease family. FecCD subfamily.</text>
</comment>
<protein>
    <submittedName>
        <fullName evidence="9">Iron ABC transporter permease</fullName>
    </submittedName>
</protein>
<dbReference type="Pfam" id="PF01032">
    <property type="entry name" value="FecCD"/>
    <property type="match status" value="1"/>
</dbReference>
<keyword evidence="6 8" id="KW-1133">Transmembrane helix</keyword>
<keyword evidence="7 8" id="KW-0472">Membrane</keyword>
<dbReference type="GO" id="GO:0005886">
    <property type="term" value="C:plasma membrane"/>
    <property type="evidence" value="ECO:0007669"/>
    <property type="project" value="UniProtKB-SubCell"/>
</dbReference>
<proteinExistence type="inferred from homology"/>
<dbReference type="AlphaFoldDB" id="A0AAE3P1F4"/>
<dbReference type="Gene3D" id="1.10.3470.10">
    <property type="entry name" value="ABC transporter involved in vitamin B12 uptake, BtuC"/>
    <property type="match status" value="1"/>
</dbReference>
<evidence type="ECO:0000256" key="3">
    <source>
        <dbReference type="ARBA" id="ARBA00022448"/>
    </source>
</evidence>
<dbReference type="PANTHER" id="PTHR30472:SF25">
    <property type="entry name" value="ABC TRANSPORTER PERMEASE PROTEIN MJ0876-RELATED"/>
    <property type="match status" value="1"/>
</dbReference>
<dbReference type="GO" id="GO:0033214">
    <property type="term" value="P:siderophore-iron import into cell"/>
    <property type="evidence" value="ECO:0007669"/>
    <property type="project" value="TreeGrafter"/>
</dbReference>
<keyword evidence="5 8" id="KW-0812">Transmembrane</keyword>
<keyword evidence="3" id="KW-0813">Transport</keyword>
<feature type="transmembrane region" description="Helical" evidence="8">
    <location>
        <begin position="193"/>
        <end position="213"/>
    </location>
</feature>
<feature type="transmembrane region" description="Helical" evidence="8">
    <location>
        <begin position="65"/>
        <end position="87"/>
    </location>
</feature>
<evidence type="ECO:0000256" key="7">
    <source>
        <dbReference type="ARBA" id="ARBA00023136"/>
    </source>
</evidence>
<feature type="transmembrane region" description="Helical" evidence="8">
    <location>
        <begin position="276"/>
        <end position="293"/>
    </location>
</feature>
<dbReference type="PANTHER" id="PTHR30472">
    <property type="entry name" value="FERRIC ENTEROBACTIN TRANSPORT SYSTEM PERMEASE PROTEIN"/>
    <property type="match status" value="1"/>
</dbReference>
<feature type="transmembrane region" description="Helical" evidence="8">
    <location>
        <begin position="12"/>
        <end position="33"/>
    </location>
</feature>
<evidence type="ECO:0000256" key="4">
    <source>
        <dbReference type="ARBA" id="ARBA00022475"/>
    </source>
</evidence>
<evidence type="ECO:0000313" key="10">
    <source>
        <dbReference type="Proteomes" id="UP001221302"/>
    </source>
</evidence>
<keyword evidence="4" id="KW-1003">Cell membrane</keyword>
<gene>
    <name evidence="9" type="ORF">P0M35_10730</name>
</gene>
<reference evidence="9" key="1">
    <citation type="submission" date="2023-03" db="EMBL/GenBank/DDBJ databases">
        <title>Stygiobacter electus gen. nov., sp. nov., facultatively anaerobic thermotolerant bacterium of the class Ignavibacteria from a well of Yessentuki mineral water deposit.</title>
        <authorList>
            <person name="Podosokorskaya O.A."/>
            <person name="Elcheninov A.G."/>
            <person name="Petrova N.F."/>
            <person name="Zavarzina D.G."/>
            <person name="Kublanov I.V."/>
            <person name="Merkel A.Y."/>
        </authorList>
    </citation>
    <scope>NUCLEOTIDE SEQUENCE</scope>
    <source>
        <strain evidence="9">09-Me</strain>
    </source>
</reference>
<sequence>MDANKQLNFSKYILINFILLGLLIITFIVSILIGQTSIPLNDFFNSLFSNSIYTQIIYEIRIPRVLFAIFVGGGLSISGAVFQSLLLNPLAEPYILGISSGATFGTVLSFIIGLTFIGTQIFSFIGALLVIALVYLFGKRFGELEPNQLLLSGVMIGAFFSAGILLLMLLLNDSLRMAIYWLIGNLSLAKKENLIFIIPVTFIVTIFLIANSYKYNLLSLGEETAHQLGLNVNKLKNISYIFVSILIGTLVSVSGIIGFVGLIIPHICRMLFGTDNRIVFSASFFIGAIYLTIADTIARSIFAPIEIPVGAITALIGAPIFIYLLRKKS</sequence>
<name>A0AAE3P1F4_9BACT</name>